<protein>
    <recommendedName>
        <fullName evidence="8">POTRA domain-containing protein</fullName>
    </recommendedName>
</protein>
<feature type="domain" description="Polypeptide-transport-associated ShlB-type" evidence="5">
    <location>
        <begin position="287"/>
        <end position="361"/>
    </location>
</feature>
<dbReference type="Pfam" id="PF08479">
    <property type="entry name" value="POTRA_2"/>
    <property type="match status" value="2"/>
</dbReference>
<name>A0A512E1M9_9PROT</name>
<dbReference type="InterPro" id="IPR013686">
    <property type="entry name" value="Polypept-transport_assoc_ShlB"/>
</dbReference>
<dbReference type="GO" id="GO:0098046">
    <property type="term" value="C:type V protein secretion system complex"/>
    <property type="evidence" value="ECO:0007669"/>
    <property type="project" value="TreeGrafter"/>
</dbReference>
<reference evidence="6 7" key="1">
    <citation type="submission" date="2019-07" db="EMBL/GenBank/DDBJ databases">
        <title>Whole genome shotgun sequence of Skermanella aerolata NBRC 106429.</title>
        <authorList>
            <person name="Hosoyama A."/>
            <person name="Uohara A."/>
            <person name="Ohji S."/>
            <person name="Ichikawa N."/>
        </authorList>
    </citation>
    <scope>NUCLEOTIDE SEQUENCE [LARGE SCALE GENOMIC DNA]</scope>
    <source>
        <strain evidence="6 7">NBRC 106429</strain>
    </source>
</reference>
<dbReference type="RefSeq" id="WP_084721340.1">
    <property type="nucleotide sequence ID" value="NZ_BJYZ01000044.1"/>
</dbReference>
<evidence type="ECO:0000313" key="6">
    <source>
        <dbReference type="EMBL" id="GEO42586.1"/>
    </source>
</evidence>
<keyword evidence="7" id="KW-1185">Reference proteome</keyword>
<evidence type="ECO:0000259" key="5">
    <source>
        <dbReference type="Pfam" id="PF08479"/>
    </source>
</evidence>
<proteinExistence type="predicted"/>
<evidence type="ECO:0000256" key="3">
    <source>
        <dbReference type="ARBA" id="ARBA00023237"/>
    </source>
</evidence>
<dbReference type="InterPro" id="IPR051544">
    <property type="entry name" value="TPS_OM_transporter"/>
</dbReference>
<evidence type="ECO:0008006" key="8">
    <source>
        <dbReference type="Google" id="ProtNLM"/>
    </source>
</evidence>
<dbReference type="OrthoDB" id="7439045at2"/>
<evidence type="ECO:0000256" key="2">
    <source>
        <dbReference type="ARBA" id="ARBA00022692"/>
    </source>
</evidence>
<dbReference type="PANTHER" id="PTHR34597">
    <property type="entry name" value="SLR1661 PROTEIN"/>
    <property type="match status" value="1"/>
</dbReference>
<keyword evidence="1" id="KW-0472">Membrane</keyword>
<keyword evidence="1" id="KW-1134">Transmembrane beta strand</keyword>
<feature type="domain" description="Polypeptide-transport-associated ShlB-type" evidence="5">
    <location>
        <begin position="107"/>
        <end position="179"/>
    </location>
</feature>
<organism evidence="6 7">
    <name type="scientific">Skermanella aerolata</name>
    <dbReference type="NCBI Taxonomy" id="393310"/>
    <lineage>
        <taxon>Bacteria</taxon>
        <taxon>Pseudomonadati</taxon>
        <taxon>Pseudomonadota</taxon>
        <taxon>Alphaproteobacteria</taxon>
        <taxon>Rhodospirillales</taxon>
        <taxon>Azospirillaceae</taxon>
        <taxon>Skermanella</taxon>
    </lineage>
</organism>
<feature type="domain" description="Haemolysin activator HlyB C-terminal" evidence="4">
    <location>
        <begin position="434"/>
        <end position="747"/>
    </location>
</feature>
<keyword evidence="3" id="KW-0998">Cell outer membrane</keyword>
<dbReference type="GO" id="GO:0046819">
    <property type="term" value="P:protein secretion by the type V secretion system"/>
    <property type="evidence" value="ECO:0007669"/>
    <property type="project" value="TreeGrafter"/>
</dbReference>
<dbReference type="GO" id="GO:0008320">
    <property type="term" value="F:protein transmembrane transporter activity"/>
    <property type="evidence" value="ECO:0007669"/>
    <property type="project" value="TreeGrafter"/>
</dbReference>
<dbReference type="Pfam" id="PF03865">
    <property type="entry name" value="ShlB"/>
    <property type="match status" value="1"/>
</dbReference>
<keyword evidence="2" id="KW-0812">Transmembrane</keyword>
<evidence type="ECO:0000259" key="4">
    <source>
        <dbReference type="Pfam" id="PF03865"/>
    </source>
</evidence>
<dbReference type="AlphaFoldDB" id="A0A512E1M9"/>
<sequence length="789" mass="85489">MTFLFQRLAIEVCKTNNKYNQIQNWRELLRGSAAVALIVPALAAPVLAQVNTPSFLTNNPTLLRETDTDKINDRFAKPDMPLTTTEPEVPVLLDQTKPPPNAGAIRFAFSGFKLDEARPLAQSDLDEIAKPLAGKTVSLAEVFGAAADLARRYEAQGYFRPKVSVPPQRITGGTVTLRVDEFVVDRLEVTIDGKAAPADPVLDRIISDIKAERPLSYAVYESARDRLTRELGLSVVALDSDLEPDHSITVKVGLSRHAPAPVDRAAIHVPPSLSEDKPPPGAEHIRFRLDRLEIAGASAFPADRLETVYGGLIGQEVSVADLYAVTAKVRELYAAEGYVPPEVVVPGQSVADGVVRLDVAEVWASRVAVRLDGAEVPPGDLIYRTANRVANIHPLTIAVLNRYALLLGDIPGIRIQSITPPKEPGGVATVELSRKTFSGSVGIDNRGSQPTGILEGMASIAEAGVLGFNERLTASHITMIDPKEVRILGLGYDQPLTSDGLKLSTYFSRTISHPGANLKEQQGESFGSVFTAGLTYPVIRSSIRNFSVTAQFDYLNSLAQATPLTDPFFGSQTFILSNSRTRSLRLSGRYNFIDSLHGLTAFTARFSQGLDIFGSRDTGADYSTRVNGVSDYQKFNAELTRTQPLGASGLALVVGVTGQYALDPLLGPEQFSVGGKEYGRGYNNTIVMGDHGVATKTELQFSGAVGLPYFQGYQLYTGYDFGRAWKRDLLPGEKPMDDAASVVAGVRMLLTEWLSGELVFAQPLTRAYYTSGNVATKRPQYFFGLQASF</sequence>
<dbReference type="PANTHER" id="PTHR34597:SF6">
    <property type="entry name" value="BLR6126 PROTEIN"/>
    <property type="match status" value="1"/>
</dbReference>
<dbReference type="Proteomes" id="UP000321523">
    <property type="component" value="Unassembled WGS sequence"/>
</dbReference>
<dbReference type="Gene3D" id="2.40.160.50">
    <property type="entry name" value="membrane protein fhac: a member of the omp85/tpsb transporter family"/>
    <property type="match status" value="1"/>
</dbReference>
<dbReference type="EMBL" id="BJYZ01000044">
    <property type="protein sequence ID" value="GEO42586.1"/>
    <property type="molecule type" value="Genomic_DNA"/>
</dbReference>
<dbReference type="Gene3D" id="3.10.20.310">
    <property type="entry name" value="membrane protein fhac"/>
    <property type="match status" value="2"/>
</dbReference>
<dbReference type="InterPro" id="IPR005565">
    <property type="entry name" value="Hemolysn_activator_HlyB_C"/>
</dbReference>
<evidence type="ECO:0000256" key="1">
    <source>
        <dbReference type="ARBA" id="ARBA00022452"/>
    </source>
</evidence>
<accession>A0A512E1M9</accession>
<comment type="caution">
    <text evidence="6">The sequence shown here is derived from an EMBL/GenBank/DDBJ whole genome shotgun (WGS) entry which is preliminary data.</text>
</comment>
<gene>
    <name evidence="6" type="ORF">SAE02_67340</name>
</gene>
<evidence type="ECO:0000313" key="7">
    <source>
        <dbReference type="Proteomes" id="UP000321523"/>
    </source>
</evidence>